<gene>
    <name evidence="2" type="ORF">AVDCRST_MAG49-2684</name>
</gene>
<feature type="region of interest" description="Disordered" evidence="1">
    <location>
        <begin position="210"/>
        <end position="333"/>
    </location>
</feature>
<feature type="region of interest" description="Disordered" evidence="1">
    <location>
        <begin position="1"/>
        <end position="191"/>
    </location>
</feature>
<dbReference type="GO" id="GO:0033717">
    <property type="term" value="F:gluconate 2-dehydrogenase (acceptor) activity"/>
    <property type="evidence" value="ECO:0007669"/>
    <property type="project" value="UniProtKB-EC"/>
</dbReference>
<feature type="non-terminal residue" evidence="2">
    <location>
        <position position="333"/>
    </location>
</feature>
<feature type="compositionally biased region" description="Basic and acidic residues" evidence="1">
    <location>
        <begin position="44"/>
        <end position="68"/>
    </location>
</feature>
<feature type="compositionally biased region" description="Gly residues" evidence="1">
    <location>
        <begin position="19"/>
        <end position="29"/>
    </location>
</feature>
<feature type="compositionally biased region" description="Basic residues" evidence="1">
    <location>
        <begin position="117"/>
        <end position="127"/>
    </location>
</feature>
<protein>
    <submittedName>
        <fullName evidence="2">Gluconate 2-dehydrogenase, membrane-bound, gamma subunit</fullName>
        <ecNumber evidence="2">1.1.99.3</ecNumber>
    </submittedName>
</protein>
<organism evidence="2">
    <name type="scientific">uncultured Thermomicrobiales bacterium</name>
    <dbReference type="NCBI Taxonomy" id="1645740"/>
    <lineage>
        <taxon>Bacteria</taxon>
        <taxon>Pseudomonadati</taxon>
        <taxon>Thermomicrobiota</taxon>
        <taxon>Thermomicrobia</taxon>
        <taxon>Thermomicrobiales</taxon>
        <taxon>environmental samples</taxon>
    </lineage>
</organism>
<accession>A0A6J4UYV8</accession>
<feature type="non-terminal residue" evidence="2">
    <location>
        <position position="1"/>
    </location>
</feature>
<feature type="compositionally biased region" description="Low complexity" evidence="1">
    <location>
        <begin position="235"/>
        <end position="244"/>
    </location>
</feature>
<keyword evidence="2" id="KW-0560">Oxidoreductase</keyword>
<evidence type="ECO:0000256" key="1">
    <source>
        <dbReference type="SAM" id="MobiDB-lite"/>
    </source>
</evidence>
<feature type="compositionally biased region" description="Basic residues" evidence="1">
    <location>
        <begin position="140"/>
        <end position="150"/>
    </location>
</feature>
<evidence type="ECO:0000313" key="2">
    <source>
        <dbReference type="EMBL" id="CAA9563245.1"/>
    </source>
</evidence>
<dbReference type="EC" id="1.1.99.3" evidence="2"/>
<feature type="compositionally biased region" description="Basic and acidic residues" evidence="1">
    <location>
        <begin position="128"/>
        <end position="139"/>
    </location>
</feature>
<proteinExistence type="predicted"/>
<sequence>GHPRPNQRTDAAHLFPGCRGAGRRPGTGGAHRPDRRLRPRRRDGRAPDRSSAPADDRRRHGPRRDRGDPRRRRRARPGRHPAARGWHPGRRHGRPRHGGDGGGAGDEPGLHGLRSVPGRHHPGRGRPAHPDRRARSGRDRGRRRLLHRPPARQGGHGPPRPAVRARSLPRRRAEPGRPVADAGPGPVPARHLRAGVLCPADLQQGVRRVLPGGAGQAPERPGAGHPRELRRRRAAGPAVARVPGSDVEHRPRDGRRRQRGRRRLLHAAPELDDGRLLLRPGPGRQPGHGRLEADRLPRRAHQLLQRDREAQPAVPGRVHQPGAVPRAGGGGNL</sequence>
<dbReference type="EMBL" id="CADCWG010000183">
    <property type="protein sequence ID" value="CAA9563245.1"/>
    <property type="molecule type" value="Genomic_DNA"/>
</dbReference>
<feature type="compositionally biased region" description="Basic residues" evidence="1">
    <location>
        <begin position="69"/>
        <end position="96"/>
    </location>
</feature>
<dbReference type="AlphaFoldDB" id="A0A6J4UYV8"/>
<reference evidence="2" key="1">
    <citation type="submission" date="2020-02" db="EMBL/GenBank/DDBJ databases">
        <authorList>
            <person name="Meier V. D."/>
        </authorList>
    </citation>
    <scope>NUCLEOTIDE SEQUENCE</scope>
    <source>
        <strain evidence="2">AVDCRST_MAG49</strain>
    </source>
</reference>
<name>A0A6J4UYV8_9BACT</name>
<feature type="compositionally biased region" description="Basic residues" evidence="1">
    <location>
        <begin position="252"/>
        <end position="265"/>
    </location>
</feature>
<feature type="compositionally biased region" description="Basic residues" evidence="1">
    <location>
        <begin position="33"/>
        <end position="43"/>
    </location>
</feature>